<keyword evidence="1" id="KW-0732">Signal</keyword>
<dbReference type="Pfam" id="PF00753">
    <property type="entry name" value="Lactamase_B"/>
    <property type="match status" value="1"/>
</dbReference>
<dbReference type="RefSeq" id="WP_169663093.1">
    <property type="nucleotide sequence ID" value="NZ_CP076132.1"/>
</dbReference>
<dbReference type="PANTHER" id="PTHR30619:SF1">
    <property type="entry name" value="RECOMBINATION PROTEIN 2"/>
    <property type="match status" value="1"/>
</dbReference>
<dbReference type="SUPFAM" id="SSF56281">
    <property type="entry name" value="Metallo-hydrolase/oxidoreductase"/>
    <property type="match status" value="1"/>
</dbReference>
<feature type="chain" id="PRO_5043679296" evidence="1">
    <location>
        <begin position="20"/>
        <end position="353"/>
    </location>
</feature>
<evidence type="ECO:0000313" key="4">
    <source>
        <dbReference type="Proteomes" id="UP000678679"/>
    </source>
</evidence>
<dbReference type="PANTHER" id="PTHR30619">
    <property type="entry name" value="DNA INTERNALIZATION/COMPETENCE PROTEIN COMEC/REC2"/>
    <property type="match status" value="1"/>
</dbReference>
<dbReference type="InterPro" id="IPR052159">
    <property type="entry name" value="Competence_DNA_uptake"/>
</dbReference>
<dbReference type="KEGG" id="fya:KMW28_12700"/>
<dbReference type="Gene3D" id="3.60.15.10">
    <property type="entry name" value="Ribonuclease Z/Hydroxyacylglutathione hydrolase-like"/>
    <property type="match status" value="1"/>
</dbReference>
<gene>
    <name evidence="3" type="ORF">KMW28_12700</name>
</gene>
<protein>
    <submittedName>
        <fullName evidence="3">MBL fold metallo-hydrolase</fullName>
    </submittedName>
</protein>
<organism evidence="3 4">
    <name type="scientific">Flammeovirga yaeyamensis</name>
    <dbReference type="NCBI Taxonomy" id="367791"/>
    <lineage>
        <taxon>Bacteria</taxon>
        <taxon>Pseudomonadati</taxon>
        <taxon>Bacteroidota</taxon>
        <taxon>Cytophagia</taxon>
        <taxon>Cytophagales</taxon>
        <taxon>Flammeovirgaceae</taxon>
        <taxon>Flammeovirga</taxon>
    </lineage>
</organism>
<dbReference type="InterPro" id="IPR036866">
    <property type="entry name" value="RibonucZ/Hydroxyglut_hydro"/>
</dbReference>
<sequence length="353" mass="40195">MKYYQIIALLLITITNSFAQIEVHVLDVGAGHATILELENNKWGIYDAGGAHKDKGKTFKSKISKLIPKGDSIEFMVLSHTDADHIYAAKYVLEKYYVKKIITTGYTKNNIGNNHNSYWNRLLRKIEKVESKKNTQVINLNKEKRNISTQDNFYVGQSYFEFLSGFHQPLPNWNLSEAKSVNAVSIIMKLTYMNKSILFTGDAVGRKIGSNNSNLIATDKFLAENKKDELNVDVVIAPHHGADNGSSKKFCELTTPKYVIFPAGNTYGHPTKQTADRYHLFGGTSYQNIFRTDRGEGWVNSSEYNNYINAKYNDVREWAGQAQKNYKDKIGDDDIYIRISKASMLEVDYYSKE</sequence>
<dbReference type="InterPro" id="IPR001279">
    <property type="entry name" value="Metallo-B-lactamas"/>
</dbReference>
<evidence type="ECO:0000313" key="3">
    <source>
        <dbReference type="EMBL" id="QWG00512.1"/>
    </source>
</evidence>
<feature type="domain" description="Metallo-beta-lactamase" evidence="2">
    <location>
        <begin position="27"/>
        <end position="213"/>
    </location>
</feature>
<evidence type="ECO:0000256" key="1">
    <source>
        <dbReference type="SAM" id="SignalP"/>
    </source>
</evidence>
<dbReference type="AlphaFoldDB" id="A0AAX1MZJ9"/>
<dbReference type="EMBL" id="CP076132">
    <property type="protein sequence ID" value="QWG00512.1"/>
    <property type="molecule type" value="Genomic_DNA"/>
</dbReference>
<keyword evidence="4" id="KW-1185">Reference proteome</keyword>
<accession>A0AAX1MZJ9</accession>
<feature type="signal peptide" evidence="1">
    <location>
        <begin position="1"/>
        <end position="19"/>
    </location>
</feature>
<reference evidence="3 4" key="1">
    <citation type="submission" date="2021-05" db="EMBL/GenBank/DDBJ databases">
        <title>Comparative genomic studies on the polysaccharide-degrading batcterial strains of the Flammeovirga genus.</title>
        <authorList>
            <person name="Zewei F."/>
            <person name="Zheng Z."/>
            <person name="Yu L."/>
            <person name="Ruyue G."/>
            <person name="Yanhong M."/>
            <person name="Yuanyuan C."/>
            <person name="Jingyan G."/>
            <person name="Wenjun H."/>
        </authorList>
    </citation>
    <scope>NUCLEOTIDE SEQUENCE [LARGE SCALE GENOMIC DNA]</scope>
    <source>
        <strain evidence="3 4">NBRC:100898</strain>
    </source>
</reference>
<name>A0AAX1MZJ9_9BACT</name>
<dbReference type="Proteomes" id="UP000678679">
    <property type="component" value="Chromosome 1"/>
</dbReference>
<evidence type="ECO:0000259" key="2">
    <source>
        <dbReference type="Pfam" id="PF00753"/>
    </source>
</evidence>
<proteinExistence type="predicted"/>